<keyword evidence="3" id="KW-1185">Reference proteome</keyword>
<dbReference type="PANTHER" id="PTHR43796:SF2">
    <property type="entry name" value="CARBOXYNORSPERMIDINE SYNTHASE"/>
    <property type="match status" value="1"/>
</dbReference>
<feature type="region of interest" description="Disordered" evidence="1">
    <location>
        <begin position="53"/>
        <end position="123"/>
    </location>
</feature>
<organism evidence="2 3">
    <name type="scientific">Colocasia esculenta</name>
    <name type="common">Wild taro</name>
    <name type="synonym">Arum esculentum</name>
    <dbReference type="NCBI Taxonomy" id="4460"/>
    <lineage>
        <taxon>Eukaryota</taxon>
        <taxon>Viridiplantae</taxon>
        <taxon>Streptophyta</taxon>
        <taxon>Embryophyta</taxon>
        <taxon>Tracheophyta</taxon>
        <taxon>Spermatophyta</taxon>
        <taxon>Magnoliopsida</taxon>
        <taxon>Liliopsida</taxon>
        <taxon>Araceae</taxon>
        <taxon>Aroideae</taxon>
        <taxon>Colocasieae</taxon>
        <taxon>Colocasia</taxon>
    </lineage>
</organism>
<feature type="compositionally biased region" description="Basic and acidic residues" evidence="1">
    <location>
        <begin position="93"/>
        <end position="102"/>
    </location>
</feature>
<accession>A0A843VMF8</accession>
<dbReference type="OrthoDB" id="10268090at2759"/>
<dbReference type="AlphaFoldDB" id="A0A843VMF8"/>
<feature type="compositionally biased region" description="Gly residues" evidence="1">
    <location>
        <begin position="65"/>
        <end position="75"/>
    </location>
</feature>
<dbReference type="Proteomes" id="UP000652761">
    <property type="component" value="Unassembled WGS sequence"/>
</dbReference>
<dbReference type="EMBL" id="NMUH01001560">
    <property type="protein sequence ID" value="MQL93423.1"/>
    <property type="molecule type" value="Genomic_DNA"/>
</dbReference>
<name>A0A843VMF8_COLES</name>
<feature type="compositionally biased region" description="Basic and acidic residues" evidence="1">
    <location>
        <begin position="18"/>
        <end position="37"/>
    </location>
</feature>
<reference evidence="2" key="1">
    <citation type="submission" date="2017-07" db="EMBL/GenBank/DDBJ databases">
        <title>Taro Niue Genome Assembly and Annotation.</title>
        <authorList>
            <person name="Atibalentja N."/>
            <person name="Keating K."/>
            <person name="Fields C.J."/>
        </authorList>
    </citation>
    <scope>NUCLEOTIDE SEQUENCE</scope>
    <source>
        <strain evidence="2">Niue_2</strain>
        <tissue evidence="2">Leaf</tissue>
    </source>
</reference>
<evidence type="ECO:0000313" key="3">
    <source>
        <dbReference type="Proteomes" id="UP000652761"/>
    </source>
</evidence>
<evidence type="ECO:0000313" key="2">
    <source>
        <dbReference type="EMBL" id="MQL93423.1"/>
    </source>
</evidence>
<comment type="caution">
    <text evidence="2">The sequence shown here is derived from an EMBL/GenBank/DDBJ whole genome shotgun (WGS) entry which is preliminary data.</text>
</comment>
<proteinExistence type="predicted"/>
<protein>
    <submittedName>
        <fullName evidence="2">Uncharacterized protein</fullName>
    </submittedName>
</protein>
<sequence length="297" mass="31496">MADYIAPSDEYLTQSRVMEPKGIRREGENEGERETGERAAACSLLLSLSVPRPGKAAEEEAGPIGPVGGSGGGPKQGRWRREQGSAAANLGRGDGDSSRGRQWEQQGPAVGATGATTAGPERGDGGGPLLLCPLFFLSLWESQAKTAVRGGAVMEAPTAGNEVEKARSDRIQECIVLGVITSSNFSNKKKSVPIGLLRKLDVLLSFQRKKNVGGHLAVALTYVRSSVGTSTAAFALALLEGSSQPGVWFPEEEEGISIEARQVILQRASEGTINFIMNKPPWMVETDSKELALGIYM</sequence>
<evidence type="ECO:0000256" key="1">
    <source>
        <dbReference type="SAM" id="MobiDB-lite"/>
    </source>
</evidence>
<gene>
    <name evidence="2" type="ORF">Taro_026065</name>
</gene>
<dbReference type="PANTHER" id="PTHR43796">
    <property type="entry name" value="CARBOXYNORSPERMIDINE SYNTHASE"/>
    <property type="match status" value="1"/>
</dbReference>
<feature type="region of interest" description="Disordered" evidence="1">
    <location>
        <begin position="1"/>
        <end position="40"/>
    </location>
</feature>